<dbReference type="Pfam" id="PF05419">
    <property type="entry name" value="GUN4"/>
    <property type="match status" value="1"/>
</dbReference>
<keyword evidence="12" id="KW-1185">Reference proteome</keyword>
<dbReference type="InterPro" id="IPR008629">
    <property type="entry name" value="GUN4-like"/>
</dbReference>
<dbReference type="STRING" id="1173027.Mic7113_2292"/>
<evidence type="ECO:0000259" key="10">
    <source>
        <dbReference type="PROSITE" id="PS50011"/>
    </source>
</evidence>
<keyword evidence="3" id="KW-0808">Transferase</keyword>
<dbReference type="Gene3D" id="1.10.510.10">
    <property type="entry name" value="Transferase(Phosphotransferase) domain 1"/>
    <property type="match status" value="1"/>
</dbReference>
<dbReference type="InterPro" id="IPR000719">
    <property type="entry name" value="Prot_kinase_dom"/>
</dbReference>
<evidence type="ECO:0000313" key="12">
    <source>
        <dbReference type="Proteomes" id="UP000010471"/>
    </source>
</evidence>
<dbReference type="InterPro" id="IPR011009">
    <property type="entry name" value="Kinase-like_dom_sf"/>
</dbReference>
<reference evidence="11 12" key="1">
    <citation type="submission" date="2012-06" db="EMBL/GenBank/DDBJ databases">
        <title>Finished chromosome of genome of Microcoleus sp. PCC 7113.</title>
        <authorList>
            <consortium name="US DOE Joint Genome Institute"/>
            <person name="Gugger M."/>
            <person name="Coursin T."/>
            <person name="Rippka R."/>
            <person name="Tandeau De Marsac N."/>
            <person name="Huntemann M."/>
            <person name="Wei C.-L."/>
            <person name="Han J."/>
            <person name="Detter J.C."/>
            <person name="Han C."/>
            <person name="Tapia R."/>
            <person name="Chen A."/>
            <person name="Kyrpides N."/>
            <person name="Mavromatis K."/>
            <person name="Markowitz V."/>
            <person name="Szeto E."/>
            <person name="Ivanova N."/>
            <person name="Pagani I."/>
            <person name="Pati A."/>
            <person name="Goodwin L."/>
            <person name="Nordberg H.P."/>
            <person name="Cantor M.N."/>
            <person name="Hua S.X."/>
            <person name="Woyke T."/>
            <person name="Kerfeld C.A."/>
        </authorList>
    </citation>
    <scope>NUCLEOTIDE SEQUENCE [LARGE SCALE GENOMIC DNA]</scope>
    <source>
        <strain evidence="11 12">PCC 7113</strain>
    </source>
</reference>
<dbReference type="InterPro" id="IPR037215">
    <property type="entry name" value="GUN4-like_sf"/>
</dbReference>
<evidence type="ECO:0000256" key="6">
    <source>
        <dbReference type="ARBA" id="ARBA00022840"/>
    </source>
</evidence>
<dbReference type="SMART" id="SM00220">
    <property type="entry name" value="S_TKc"/>
    <property type="match status" value="1"/>
</dbReference>
<dbReference type="Gene3D" id="1.10.10.1770">
    <property type="entry name" value="Gun4-like"/>
    <property type="match status" value="1"/>
</dbReference>
<dbReference type="SUPFAM" id="SSF56112">
    <property type="entry name" value="Protein kinase-like (PK-like)"/>
    <property type="match status" value="1"/>
</dbReference>
<dbReference type="eggNOG" id="COG0515">
    <property type="taxonomic scope" value="Bacteria"/>
</dbReference>
<evidence type="ECO:0000256" key="1">
    <source>
        <dbReference type="ARBA" id="ARBA00012513"/>
    </source>
</evidence>
<dbReference type="HOGENOM" id="CLU_000288_135_5_3"/>
<evidence type="ECO:0000256" key="2">
    <source>
        <dbReference type="ARBA" id="ARBA00022527"/>
    </source>
</evidence>
<keyword evidence="5 11" id="KW-0418">Kinase</keyword>
<dbReference type="AlphaFoldDB" id="K9WF32"/>
<dbReference type="Gene3D" id="1.25.40.620">
    <property type="match status" value="1"/>
</dbReference>
<comment type="catalytic activity">
    <reaction evidence="8">
        <text>L-seryl-[protein] + ATP = O-phospho-L-seryl-[protein] + ADP + H(+)</text>
        <dbReference type="Rhea" id="RHEA:17989"/>
        <dbReference type="Rhea" id="RHEA-COMP:9863"/>
        <dbReference type="Rhea" id="RHEA-COMP:11604"/>
        <dbReference type="ChEBI" id="CHEBI:15378"/>
        <dbReference type="ChEBI" id="CHEBI:29999"/>
        <dbReference type="ChEBI" id="CHEBI:30616"/>
        <dbReference type="ChEBI" id="CHEBI:83421"/>
        <dbReference type="ChEBI" id="CHEBI:456216"/>
        <dbReference type="EC" id="2.7.11.1"/>
    </reaction>
</comment>
<evidence type="ECO:0000256" key="8">
    <source>
        <dbReference type="ARBA" id="ARBA00048679"/>
    </source>
</evidence>
<dbReference type="Gene3D" id="3.30.200.20">
    <property type="entry name" value="Phosphorylase Kinase, domain 1"/>
    <property type="match status" value="1"/>
</dbReference>
<dbReference type="EC" id="2.7.11.1" evidence="1"/>
<dbReference type="GO" id="GO:0005524">
    <property type="term" value="F:ATP binding"/>
    <property type="evidence" value="ECO:0007669"/>
    <property type="project" value="UniProtKB-UniRule"/>
</dbReference>
<dbReference type="Pfam" id="PF00069">
    <property type="entry name" value="Pkinase"/>
    <property type="match status" value="1"/>
</dbReference>
<feature type="domain" description="Protein kinase" evidence="10">
    <location>
        <begin position="78"/>
        <end position="350"/>
    </location>
</feature>
<keyword evidence="4 9" id="KW-0547">Nucleotide-binding</keyword>
<sequence length="520" mass="59810">MTSVHDLWNQSPVQELTYQQTFCAKATLDNEEGKINTKLASFFTMSYCLNLDCDKPQNPDDAKFCLTCGTKLLLKDRYRATKPLGRGGYSRTFAALDQDRLNHPCVIKLFMMPPDQDRKATELFNQEAVRLYELGKHDQIPEFYAHFEQNNRLYLVQEFIDGQTLFDELEDRVTQKGNLYQESEIQDILNDLLPVLHFIHEQGVIHRDIKPANIIRRRHDGKLILIDFGVAKQATIKALVEQGTMIGTVGYAPAEQLQFGEAYPASDLYALGATCIHLLTGIHPFNLYNSLSGCWLWRENMPSATTISPKLEDILNKLLQVLVKERYQTVHEVLKDLNPVDCVSDSRHFLNNVDIPLESEKNIDYTRLRDLLAEHNWKEADKETRKKMLEVMGQKQRGYLDNEDIEKFPSKDFRTIDRLWLHYSNKRFGFSVQKQLWMEEGGKPGVYNLIAYEKFGERVGWRVNDNWKLYSDLTFNSNMVPGHLPLGLSIGWGDGAIELVGVEGAVEVDCLFSRVDSCEL</sequence>
<evidence type="ECO:0000256" key="9">
    <source>
        <dbReference type="PROSITE-ProRule" id="PRU10141"/>
    </source>
</evidence>
<dbReference type="Proteomes" id="UP000010471">
    <property type="component" value="Chromosome"/>
</dbReference>
<dbReference type="EMBL" id="CP003630">
    <property type="protein sequence ID" value="AFZ18102.1"/>
    <property type="molecule type" value="Genomic_DNA"/>
</dbReference>
<dbReference type="KEGG" id="mic:Mic7113_2292"/>
<keyword evidence="2 11" id="KW-0723">Serine/threonine-protein kinase</keyword>
<dbReference type="GO" id="GO:0004674">
    <property type="term" value="F:protein serine/threonine kinase activity"/>
    <property type="evidence" value="ECO:0007669"/>
    <property type="project" value="UniProtKB-KW"/>
</dbReference>
<dbReference type="PANTHER" id="PTHR24363:SF0">
    <property type="entry name" value="SERINE_THREONINE KINASE LIKE DOMAIN CONTAINING 1"/>
    <property type="match status" value="1"/>
</dbReference>
<proteinExistence type="predicted"/>
<dbReference type="SUPFAM" id="SSF140869">
    <property type="entry name" value="GUN4-like"/>
    <property type="match status" value="1"/>
</dbReference>
<dbReference type="InterPro" id="IPR017441">
    <property type="entry name" value="Protein_kinase_ATP_BS"/>
</dbReference>
<dbReference type="PROSITE" id="PS00107">
    <property type="entry name" value="PROTEIN_KINASE_ATP"/>
    <property type="match status" value="1"/>
</dbReference>
<dbReference type="CDD" id="cd16383">
    <property type="entry name" value="GUN4"/>
    <property type="match status" value="1"/>
</dbReference>
<protein>
    <recommendedName>
        <fullName evidence="1">non-specific serine/threonine protein kinase</fullName>
        <ecNumber evidence="1">2.7.11.1</ecNumber>
    </recommendedName>
</protein>
<evidence type="ECO:0000256" key="5">
    <source>
        <dbReference type="ARBA" id="ARBA00022777"/>
    </source>
</evidence>
<organism evidence="11 12">
    <name type="scientific">Allocoleopsis franciscana PCC 7113</name>
    <dbReference type="NCBI Taxonomy" id="1173027"/>
    <lineage>
        <taxon>Bacteria</taxon>
        <taxon>Bacillati</taxon>
        <taxon>Cyanobacteriota</taxon>
        <taxon>Cyanophyceae</taxon>
        <taxon>Coleofasciculales</taxon>
        <taxon>Coleofasciculaceae</taxon>
        <taxon>Allocoleopsis</taxon>
        <taxon>Allocoleopsis franciscana</taxon>
    </lineage>
</organism>
<evidence type="ECO:0000256" key="3">
    <source>
        <dbReference type="ARBA" id="ARBA00022679"/>
    </source>
</evidence>
<name>K9WF32_9CYAN</name>
<evidence type="ECO:0000256" key="4">
    <source>
        <dbReference type="ARBA" id="ARBA00022741"/>
    </source>
</evidence>
<dbReference type="PATRIC" id="fig|1173027.3.peg.2506"/>
<dbReference type="PANTHER" id="PTHR24363">
    <property type="entry name" value="SERINE/THREONINE PROTEIN KINASE"/>
    <property type="match status" value="1"/>
</dbReference>
<comment type="catalytic activity">
    <reaction evidence="7">
        <text>L-threonyl-[protein] + ATP = O-phospho-L-threonyl-[protein] + ADP + H(+)</text>
        <dbReference type="Rhea" id="RHEA:46608"/>
        <dbReference type="Rhea" id="RHEA-COMP:11060"/>
        <dbReference type="Rhea" id="RHEA-COMP:11605"/>
        <dbReference type="ChEBI" id="CHEBI:15378"/>
        <dbReference type="ChEBI" id="CHEBI:30013"/>
        <dbReference type="ChEBI" id="CHEBI:30616"/>
        <dbReference type="ChEBI" id="CHEBI:61977"/>
        <dbReference type="ChEBI" id="CHEBI:456216"/>
        <dbReference type="EC" id="2.7.11.1"/>
    </reaction>
</comment>
<evidence type="ECO:0000256" key="7">
    <source>
        <dbReference type="ARBA" id="ARBA00047899"/>
    </source>
</evidence>
<feature type="binding site" evidence="9">
    <location>
        <position position="108"/>
    </location>
    <ligand>
        <name>ATP</name>
        <dbReference type="ChEBI" id="CHEBI:30616"/>
    </ligand>
</feature>
<dbReference type="NCBIfam" id="NF045510">
    <property type="entry name" value="4Cys_prefix_kin"/>
    <property type="match status" value="1"/>
</dbReference>
<keyword evidence="6 9" id="KW-0067">ATP-binding</keyword>
<accession>K9WF32</accession>
<dbReference type="CDD" id="cd14014">
    <property type="entry name" value="STKc_PknB_like"/>
    <property type="match status" value="1"/>
</dbReference>
<evidence type="ECO:0000313" key="11">
    <source>
        <dbReference type="EMBL" id="AFZ18102.1"/>
    </source>
</evidence>
<dbReference type="PROSITE" id="PS50011">
    <property type="entry name" value="PROTEIN_KINASE_DOM"/>
    <property type="match status" value="1"/>
</dbReference>
<gene>
    <name evidence="11" type="ORF">Mic7113_2292</name>
</gene>